<dbReference type="InterPro" id="IPR000276">
    <property type="entry name" value="GPCR_Rhodpsn"/>
</dbReference>
<name>K1Q4I0_MAGGI</name>
<gene>
    <name evidence="14" type="ORF">CGI_10018091</name>
</gene>
<dbReference type="InParanoid" id="K1Q4I0"/>
<evidence type="ECO:0000256" key="1">
    <source>
        <dbReference type="ARBA" id="ARBA00004651"/>
    </source>
</evidence>
<keyword evidence="9 10" id="KW-0807">Transducer</keyword>
<feature type="region of interest" description="Disordered" evidence="11">
    <location>
        <begin position="266"/>
        <end position="338"/>
    </location>
</feature>
<feature type="transmembrane region" description="Helical" evidence="12">
    <location>
        <begin position="38"/>
        <end position="58"/>
    </location>
</feature>
<feature type="compositionally biased region" description="Basic and acidic residues" evidence="11">
    <location>
        <begin position="326"/>
        <end position="338"/>
    </location>
</feature>
<feature type="transmembrane region" description="Helical" evidence="12">
    <location>
        <begin position="243"/>
        <end position="263"/>
    </location>
</feature>
<feature type="transmembrane region" description="Helical" evidence="12">
    <location>
        <begin position="150"/>
        <end position="170"/>
    </location>
</feature>
<dbReference type="PANTHER" id="PTHR11866">
    <property type="entry name" value="G-PROTEIN COUPLED RECEPTOR FAMILY 1 MEMBER"/>
    <property type="match status" value="1"/>
</dbReference>
<keyword evidence="2" id="KW-1003">Cell membrane</keyword>
<protein>
    <submittedName>
        <fullName evidence="14">Prostaglandin E2 receptor EP4 subtype</fullName>
    </submittedName>
</protein>
<feature type="compositionally biased region" description="Basic and acidic residues" evidence="11">
    <location>
        <begin position="273"/>
        <end position="288"/>
    </location>
</feature>
<comment type="subcellular location">
    <subcellularLocation>
        <location evidence="1">Cell membrane</location>
        <topology evidence="1">Multi-pass membrane protein</topology>
    </subcellularLocation>
</comment>
<sequence>MADFTTTERTTEHYVSHNTTSDSNSTEERMWESAIPPAMQFGFGVIGNIIALVVLVMSSKTHKWRPFYRLVGGLAVTDGGGILLVYPTVMVRYATDFTYLFPKALCNYSSFVYTFTLISSAMIVCAMSLDRYVAILHPFLYGSGKNGRRANVTLCIVWTAGAVISGLQLVGLGSSFNYYPKSWCFINFVEMNTLDRVNSYIYSITGILLLLLTLGVNITVIVSVLRNMKSGIKSSKRRQKNDIFIISFLLVIVLIFSSCWAPLMDQPSPKTGAAEETRSKYTAKESRDASTSPEIIVKFTCPHSQVYDGSEGTDPDRPGIDNPAFFKEDSKTEEIEKT</sequence>
<dbReference type="PANTHER" id="PTHR11866:SF16">
    <property type="entry name" value="PROSTAGLANDIN E2 RECEPTOR EP4 SUBTYPE-LIKE PROTEIN"/>
    <property type="match status" value="1"/>
</dbReference>
<dbReference type="Gene3D" id="1.20.1070.10">
    <property type="entry name" value="Rhodopsin 7-helix transmembrane proteins"/>
    <property type="match status" value="1"/>
</dbReference>
<evidence type="ECO:0000256" key="6">
    <source>
        <dbReference type="ARBA" id="ARBA00023136"/>
    </source>
</evidence>
<dbReference type="PRINTS" id="PR00237">
    <property type="entry name" value="GPCRRHODOPSN"/>
</dbReference>
<keyword evidence="5 10" id="KW-0297">G-protein coupled receptor</keyword>
<dbReference type="Pfam" id="PF00001">
    <property type="entry name" value="7tm_1"/>
    <property type="match status" value="1"/>
</dbReference>
<dbReference type="HOGENOM" id="CLU_821952_0_0_1"/>
<accession>K1Q4I0</accession>
<proteinExistence type="inferred from homology"/>
<evidence type="ECO:0000256" key="11">
    <source>
        <dbReference type="SAM" id="MobiDB-lite"/>
    </source>
</evidence>
<evidence type="ECO:0000256" key="3">
    <source>
        <dbReference type="ARBA" id="ARBA00022692"/>
    </source>
</evidence>
<evidence type="ECO:0000256" key="9">
    <source>
        <dbReference type="ARBA" id="ARBA00023224"/>
    </source>
</evidence>
<dbReference type="AlphaFoldDB" id="K1Q4I0"/>
<evidence type="ECO:0000256" key="12">
    <source>
        <dbReference type="SAM" id="Phobius"/>
    </source>
</evidence>
<dbReference type="PROSITE" id="PS00237">
    <property type="entry name" value="G_PROTEIN_RECEP_F1_1"/>
    <property type="match status" value="1"/>
</dbReference>
<evidence type="ECO:0000256" key="4">
    <source>
        <dbReference type="ARBA" id="ARBA00022989"/>
    </source>
</evidence>
<keyword evidence="6 12" id="KW-0472">Membrane</keyword>
<dbReference type="GO" id="GO:0007204">
    <property type="term" value="P:positive regulation of cytosolic calcium ion concentration"/>
    <property type="evidence" value="ECO:0007669"/>
    <property type="project" value="TreeGrafter"/>
</dbReference>
<dbReference type="InterPro" id="IPR017452">
    <property type="entry name" value="GPCR_Rhodpsn_7TM"/>
</dbReference>
<dbReference type="GO" id="GO:0005886">
    <property type="term" value="C:plasma membrane"/>
    <property type="evidence" value="ECO:0007669"/>
    <property type="project" value="UniProtKB-SubCell"/>
</dbReference>
<dbReference type="PRINTS" id="PR01788">
    <property type="entry name" value="PROSTANOIDR"/>
</dbReference>
<dbReference type="EMBL" id="JH817502">
    <property type="protein sequence ID" value="EKC28793.1"/>
    <property type="molecule type" value="Genomic_DNA"/>
</dbReference>
<evidence type="ECO:0000313" key="14">
    <source>
        <dbReference type="EMBL" id="EKC28793.1"/>
    </source>
</evidence>
<dbReference type="CDD" id="cd14981">
    <property type="entry name" value="7tmA_Prostanoid_R"/>
    <property type="match status" value="1"/>
</dbReference>
<feature type="region of interest" description="Disordered" evidence="11">
    <location>
        <begin position="1"/>
        <end position="27"/>
    </location>
</feature>
<keyword evidence="8" id="KW-0325">Glycoprotein</keyword>
<keyword evidence="7 10" id="KW-0675">Receptor</keyword>
<organism evidence="14">
    <name type="scientific">Magallana gigas</name>
    <name type="common">Pacific oyster</name>
    <name type="synonym">Crassostrea gigas</name>
    <dbReference type="NCBI Taxonomy" id="29159"/>
    <lineage>
        <taxon>Eukaryota</taxon>
        <taxon>Metazoa</taxon>
        <taxon>Spiralia</taxon>
        <taxon>Lophotrochozoa</taxon>
        <taxon>Mollusca</taxon>
        <taxon>Bivalvia</taxon>
        <taxon>Autobranchia</taxon>
        <taxon>Pteriomorphia</taxon>
        <taxon>Ostreida</taxon>
        <taxon>Ostreoidea</taxon>
        <taxon>Ostreidae</taxon>
        <taxon>Magallana</taxon>
    </lineage>
</organism>
<comment type="similarity">
    <text evidence="10">Belongs to the G-protein coupled receptor 1 family.</text>
</comment>
<evidence type="ECO:0000259" key="13">
    <source>
        <dbReference type="PROSITE" id="PS50262"/>
    </source>
</evidence>
<feature type="transmembrane region" description="Helical" evidence="12">
    <location>
        <begin position="200"/>
        <end position="222"/>
    </location>
</feature>
<evidence type="ECO:0000256" key="7">
    <source>
        <dbReference type="ARBA" id="ARBA00023170"/>
    </source>
</evidence>
<keyword evidence="4 12" id="KW-1133">Transmembrane helix</keyword>
<evidence type="ECO:0000256" key="10">
    <source>
        <dbReference type="RuleBase" id="RU000688"/>
    </source>
</evidence>
<dbReference type="GO" id="GO:0004930">
    <property type="term" value="F:G protein-coupled receptor activity"/>
    <property type="evidence" value="ECO:0007669"/>
    <property type="project" value="UniProtKB-KW"/>
</dbReference>
<reference evidence="14" key="1">
    <citation type="journal article" date="2012" name="Nature">
        <title>The oyster genome reveals stress adaptation and complexity of shell formation.</title>
        <authorList>
            <person name="Zhang G."/>
            <person name="Fang X."/>
            <person name="Guo X."/>
            <person name="Li L."/>
            <person name="Luo R."/>
            <person name="Xu F."/>
            <person name="Yang P."/>
            <person name="Zhang L."/>
            <person name="Wang X."/>
            <person name="Qi H."/>
            <person name="Xiong Z."/>
            <person name="Que H."/>
            <person name="Xie Y."/>
            <person name="Holland P.W."/>
            <person name="Paps J."/>
            <person name="Zhu Y."/>
            <person name="Wu F."/>
            <person name="Chen Y."/>
            <person name="Wang J."/>
            <person name="Peng C."/>
            <person name="Meng J."/>
            <person name="Yang L."/>
            <person name="Liu J."/>
            <person name="Wen B."/>
            <person name="Zhang N."/>
            <person name="Huang Z."/>
            <person name="Zhu Q."/>
            <person name="Feng Y."/>
            <person name="Mount A."/>
            <person name="Hedgecock D."/>
            <person name="Xu Z."/>
            <person name="Liu Y."/>
            <person name="Domazet-Loso T."/>
            <person name="Du Y."/>
            <person name="Sun X."/>
            <person name="Zhang S."/>
            <person name="Liu B."/>
            <person name="Cheng P."/>
            <person name="Jiang X."/>
            <person name="Li J."/>
            <person name="Fan D."/>
            <person name="Wang W."/>
            <person name="Fu W."/>
            <person name="Wang T."/>
            <person name="Wang B."/>
            <person name="Zhang J."/>
            <person name="Peng Z."/>
            <person name="Li Y."/>
            <person name="Li N."/>
            <person name="Wang J."/>
            <person name="Chen M."/>
            <person name="He Y."/>
            <person name="Tan F."/>
            <person name="Song X."/>
            <person name="Zheng Q."/>
            <person name="Huang R."/>
            <person name="Yang H."/>
            <person name="Du X."/>
            <person name="Chen L."/>
            <person name="Yang M."/>
            <person name="Gaffney P.M."/>
            <person name="Wang S."/>
            <person name="Luo L."/>
            <person name="She Z."/>
            <person name="Ming Y."/>
            <person name="Huang W."/>
            <person name="Zhang S."/>
            <person name="Huang B."/>
            <person name="Zhang Y."/>
            <person name="Qu T."/>
            <person name="Ni P."/>
            <person name="Miao G."/>
            <person name="Wang J."/>
            <person name="Wang Q."/>
            <person name="Steinberg C.E."/>
            <person name="Wang H."/>
            <person name="Li N."/>
            <person name="Qian L."/>
            <person name="Zhang G."/>
            <person name="Li Y."/>
            <person name="Yang H."/>
            <person name="Liu X."/>
            <person name="Wang J."/>
            <person name="Yin Y."/>
            <person name="Wang J."/>
        </authorList>
    </citation>
    <scope>NUCLEOTIDE SEQUENCE [LARGE SCALE GENOMIC DNA]</scope>
    <source>
        <strain evidence="14">05x7-T-G4-1.051#20</strain>
    </source>
</reference>
<evidence type="ECO:0000256" key="8">
    <source>
        <dbReference type="ARBA" id="ARBA00023180"/>
    </source>
</evidence>
<keyword evidence="3 10" id="KW-0812">Transmembrane</keyword>
<dbReference type="InterPro" id="IPR008365">
    <property type="entry name" value="Prostanoid_rcpt"/>
</dbReference>
<evidence type="ECO:0000256" key="2">
    <source>
        <dbReference type="ARBA" id="ARBA00022475"/>
    </source>
</evidence>
<feature type="domain" description="G-protein coupled receptors family 1 profile" evidence="13">
    <location>
        <begin position="47"/>
        <end position="263"/>
    </location>
</feature>
<evidence type="ECO:0000256" key="5">
    <source>
        <dbReference type="ARBA" id="ARBA00023040"/>
    </source>
</evidence>
<feature type="transmembrane region" description="Helical" evidence="12">
    <location>
        <begin position="70"/>
        <end position="90"/>
    </location>
</feature>
<dbReference type="PROSITE" id="PS50262">
    <property type="entry name" value="G_PROTEIN_RECEP_F1_2"/>
    <property type="match status" value="1"/>
</dbReference>
<feature type="transmembrane region" description="Helical" evidence="12">
    <location>
        <begin position="110"/>
        <end position="129"/>
    </location>
</feature>
<dbReference type="SUPFAM" id="SSF81321">
    <property type="entry name" value="Family A G protein-coupled receptor-like"/>
    <property type="match status" value="1"/>
</dbReference>
<dbReference type="GO" id="GO:0007189">
    <property type="term" value="P:adenylate cyclase-activating G protein-coupled receptor signaling pathway"/>
    <property type="evidence" value="ECO:0007669"/>
    <property type="project" value="TreeGrafter"/>
</dbReference>